<evidence type="ECO:0000313" key="2">
    <source>
        <dbReference type="Proteomes" id="UP001296706"/>
    </source>
</evidence>
<dbReference type="EMBL" id="JAAXKY010000131">
    <property type="protein sequence ID" value="NMH81128.1"/>
    <property type="molecule type" value="Genomic_DNA"/>
</dbReference>
<dbReference type="InterPro" id="IPR011009">
    <property type="entry name" value="Kinase-like_dom_sf"/>
</dbReference>
<proteinExistence type="predicted"/>
<evidence type="ECO:0000313" key="1">
    <source>
        <dbReference type="EMBL" id="NMH81128.1"/>
    </source>
</evidence>
<keyword evidence="2" id="KW-1185">Reference proteome</keyword>
<dbReference type="Pfam" id="PF04655">
    <property type="entry name" value="APH_6_hur"/>
    <property type="match status" value="1"/>
</dbReference>
<gene>
    <name evidence="1" type="ORF">HF577_29045</name>
</gene>
<organism evidence="1 2">
    <name type="scientific">Pseudonocardia xinjiangensis</name>
    <dbReference type="NCBI Taxonomy" id="75289"/>
    <lineage>
        <taxon>Bacteria</taxon>
        <taxon>Bacillati</taxon>
        <taxon>Actinomycetota</taxon>
        <taxon>Actinomycetes</taxon>
        <taxon>Pseudonocardiales</taxon>
        <taxon>Pseudonocardiaceae</taxon>
        <taxon>Pseudonocardia</taxon>
    </lineage>
</organism>
<reference evidence="1 2" key="1">
    <citation type="submission" date="2020-04" db="EMBL/GenBank/DDBJ databases">
        <authorList>
            <person name="Klaysubun C."/>
            <person name="Duangmal K."/>
            <person name="Lipun K."/>
        </authorList>
    </citation>
    <scope>NUCLEOTIDE SEQUENCE [LARGE SCALE GENOMIC DNA]</scope>
    <source>
        <strain evidence="1 2">JCM 11839</strain>
    </source>
</reference>
<name>A0ABX1RPF2_9PSEU</name>
<dbReference type="Gene3D" id="3.90.1200.10">
    <property type="match status" value="1"/>
</dbReference>
<comment type="caution">
    <text evidence="1">The sequence shown here is derived from an EMBL/GenBank/DDBJ whole genome shotgun (WGS) entry which is preliminary data.</text>
</comment>
<dbReference type="SUPFAM" id="SSF56112">
    <property type="entry name" value="Protein kinase-like (PK-like)"/>
    <property type="match status" value="1"/>
</dbReference>
<protein>
    <submittedName>
        <fullName evidence="1">Phosphotransferase</fullName>
    </submittedName>
</protein>
<sequence length="314" mass="33534">MIDVPRVLAENAVHAWGDEGRRWLAELPDVLDAVRRDWGVEVGEIYSLSYNWVARARRADGTLAVLKLGPPGPGHLAQEAAALAAYGGDGAVRLLAHDAARGALLLERAEPGTMARDLVPGSDEDATAVAIGVLRRLHAAPVPEAGLLDLHTLRRGFVGHLARYPGDDPLPRGLVVAALTLFDELCASAPRRVVLHGDLHHDNILRSGQEGWLAIDPHGYAGDPGFDTGPLLYNPDPGRRDPTLLALVPRRVEQLADGLGLPLERVTRWGFVAAMLSEVWDAGDGRSGGRALAVARLLAATLPMRVAIEHDGTP</sequence>
<dbReference type="RefSeq" id="WP_169399170.1">
    <property type="nucleotide sequence ID" value="NZ_BAAAJH010000001.1"/>
</dbReference>
<dbReference type="InterPro" id="IPR006748">
    <property type="entry name" value="NH2Glyco/OHUrea_AB-resist_kin"/>
</dbReference>
<accession>A0ABX1RPF2</accession>
<dbReference type="Proteomes" id="UP001296706">
    <property type="component" value="Unassembled WGS sequence"/>
</dbReference>